<dbReference type="Proteomes" id="UP000192468">
    <property type="component" value="Unassembled WGS sequence"/>
</dbReference>
<evidence type="ECO:0000259" key="3">
    <source>
        <dbReference type="Pfam" id="PF25087"/>
    </source>
</evidence>
<dbReference type="InterPro" id="IPR011004">
    <property type="entry name" value="Trimer_LpxA-like_sf"/>
</dbReference>
<dbReference type="SUPFAM" id="SSF53448">
    <property type="entry name" value="Nucleotide-diphospho-sugar transferases"/>
    <property type="match status" value="1"/>
</dbReference>
<reference evidence="4 5" key="1">
    <citation type="submission" date="2017-04" db="EMBL/GenBank/DDBJ databases">
        <authorList>
            <person name="Afonso C.L."/>
            <person name="Miller P.J."/>
            <person name="Scott M.A."/>
            <person name="Spackman E."/>
            <person name="Goraichik I."/>
            <person name="Dimitrov K.M."/>
            <person name="Suarez D.L."/>
            <person name="Swayne D.E."/>
        </authorList>
    </citation>
    <scope>NUCLEOTIDE SEQUENCE [LARGE SCALE GENOMIC DNA]</scope>
    <source>
        <strain evidence="4 5">DSM 12555</strain>
    </source>
</reference>
<dbReference type="EMBL" id="FWXH01000002">
    <property type="protein sequence ID" value="SMC18355.1"/>
    <property type="molecule type" value="Genomic_DNA"/>
</dbReference>
<keyword evidence="4" id="KW-0548">Nucleotidyltransferase</keyword>
<gene>
    <name evidence="4" type="ORF">SAMN02745134_00543</name>
</gene>
<feature type="domain" description="Mannose-1-phosphate guanyltransferase C-terminal" evidence="3">
    <location>
        <begin position="262"/>
        <end position="326"/>
    </location>
</feature>
<dbReference type="OrthoDB" id="9803871at2"/>
<dbReference type="Pfam" id="PF00483">
    <property type="entry name" value="NTP_transferase"/>
    <property type="match status" value="1"/>
</dbReference>
<keyword evidence="5" id="KW-1185">Reference proteome</keyword>
<evidence type="ECO:0000259" key="2">
    <source>
        <dbReference type="Pfam" id="PF00483"/>
    </source>
</evidence>
<dbReference type="InterPro" id="IPR050486">
    <property type="entry name" value="Mannose-1P_guanyltransferase"/>
</dbReference>
<feature type="domain" description="Nucleotidyl transferase" evidence="2">
    <location>
        <begin position="2"/>
        <end position="231"/>
    </location>
</feature>
<dbReference type="Gene3D" id="3.90.550.10">
    <property type="entry name" value="Spore Coat Polysaccharide Biosynthesis Protein SpsA, Chain A"/>
    <property type="match status" value="1"/>
</dbReference>
<evidence type="ECO:0000256" key="1">
    <source>
        <dbReference type="ARBA" id="ARBA00007274"/>
    </source>
</evidence>
<dbReference type="STRING" id="1121291.SAMN02745134_00543"/>
<name>A0A1W1X391_9CLOT</name>
<dbReference type="GO" id="GO:0016779">
    <property type="term" value="F:nucleotidyltransferase activity"/>
    <property type="evidence" value="ECO:0007669"/>
    <property type="project" value="UniProtKB-KW"/>
</dbReference>
<protein>
    <submittedName>
        <fullName evidence="4">Mannose-1-phosphate guanylyltransferase</fullName>
    </submittedName>
</protein>
<accession>A0A1W1X391</accession>
<proteinExistence type="inferred from homology"/>
<dbReference type="InterPro" id="IPR029044">
    <property type="entry name" value="Nucleotide-diphossugar_trans"/>
</dbReference>
<dbReference type="Pfam" id="PF25087">
    <property type="entry name" value="GMPPB_C"/>
    <property type="match status" value="1"/>
</dbReference>
<keyword evidence="4" id="KW-0808">Transferase</keyword>
<dbReference type="RefSeq" id="WP_084113728.1">
    <property type="nucleotide sequence ID" value="NZ_FWXH01000002.1"/>
</dbReference>
<dbReference type="InterPro" id="IPR005835">
    <property type="entry name" value="NTP_transferase_dom"/>
</dbReference>
<evidence type="ECO:0000313" key="5">
    <source>
        <dbReference type="Proteomes" id="UP000192468"/>
    </source>
</evidence>
<evidence type="ECO:0000313" key="4">
    <source>
        <dbReference type="EMBL" id="SMC18355.1"/>
    </source>
</evidence>
<dbReference type="AlphaFoldDB" id="A0A1W1X391"/>
<sequence>MKALFLAGGMGSRLKPLTNDLPKSMVPIMVKPLLERNILKLKECGIDEIIITTCYKAKKFEQYFGDGTKLGVKITYICEDIPLGTGGAIKNAESFFDDTFIILNGDILSNINIQDMIKFHKEKAAAVTIAAVQVENPSDYGVIEYNEDFYAKAFTEKPETLPVKSHSINAGIYIFEPSVLKEIPDSEVVSIERETYPLLIKKGYPIAVYKSDKYWIEIGSINKYMQVQQDIFDGVCQIEEFNHQSQDIYIGENTTIPHSTKIIGPAYIGENTKIGPYSTIGPNTIIGSNCKIGVSNTINNSIIWDKISIENNCTFSNIILNSTFTIFKSSIDTVNVENQNIKKNNIL</sequence>
<organism evidence="4 5">
    <name type="scientific">Clostridium acidisoli DSM 12555</name>
    <dbReference type="NCBI Taxonomy" id="1121291"/>
    <lineage>
        <taxon>Bacteria</taxon>
        <taxon>Bacillati</taxon>
        <taxon>Bacillota</taxon>
        <taxon>Clostridia</taxon>
        <taxon>Eubacteriales</taxon>
        <taxon>Clostridiaceae</taxon>
        <taxon>Clostridium</taxon>
    </lineage>
</organism>
<dbReference type="CDD" id="cd04181">
    <property type="entry name" value="NTP_transferase"/>
    <property type="match status" value="1"/>
</dbReference>
<comment type="similarity">
    <text evidence="1">Belongs to the transferase hexapeptide repeat family.</text>
</comment>
<dbReference type="Gene3D" id="2.160.10.10">
    <property type="entry name" value="Hexapeptide repeat proteins"/>
    <property type="match status" value="1"/>
</dbReference>
<dbReference type="InterPro" id="IPR056729">
    <property type="entry name" value="GMPPB_C"/>
</dbReference>
<dbReference type="SUPFAM" id="SSF51161">
    <property type="entry name" value="Trimeric LpxA-like enzymes"/>
    <property type="match status" value="1"/>
</dbReference>
<dbReference type="PANTHER" id="PTHR22572">
    <property type="entry name" value="SUGAR-1-PHOSPHATE GUANYL TRANSFERASE"/>
    <property type="match status" value="1"/>
</dbReference>